<proteinExistence type="predicted"/>
<dbReference type="Gene3D" id="2.30.30.40">
    <property type="entry name" value="SH3 Domains"/>
    <property type="match status" value="1"/>
</dbReference>
<dbReference type="InterPro" id="IPR036061">
    <property type="entry name" value="CheW-like_dom_sf"/>
</dbReference>
<protein>
    <submittedName>
        <fullName evidence="2">Purine-binding chemotaxis protein CheW</fullName>
    </submittedName>
</protein>
<sequence>MLHILFHQDGDAYALPVDRVVEVVPMVHLRRLPGAPREVAGLANYRGRVIPVLDLCAVLAGRPCRPLASTRILVVRLPDPGGGERLAGLLAEGVTGTLQADEARFVEPGVHLDGAPYLGKVAAGESMVQVIEVDGLLPDELRRILFREAAEAAAE</sequence>
<dbReference type="RefSeq" id="WP_163298544.1">
    <property type="nucleotide sequence ID" value="NZ_JAAGRR010000053.1"/>
</dbReference>
<dbReference type="Proteomes" id="UP000469346">
    <property type="component" value="Unassembled WGS sequence"/>
</dbReference>
<evidence type="ECO:0000259" key="1">
    <source>
        <dbReference type="PROSITE" id="PS50851"/>
    </source>
</evidence>
<dbReference type="EMBL" id="JAAGRR010000053">
    <property type="protein sequence ID" value="NDY42405.1"/>
    <property type="molecule type" value="Genomic_DNA"/>
</dbReference>
<keyword evidence="3" id="KW-1185">Reference proteome</keyword>
<feature type="domain" description="CheW-like" evidence="1">
    <location>
        <begin position="1"/>
        <end position="142"/>
    </location>
</feature>
<dbReference type="PROSITE" id="PS50851">
    <property type="entry name" value="CHEW"/>
    <property type="match status" value="1"/>
</dbReference>
<name>A0A6N9TMD8_DISTH</name>
<dbReference type="GO" id="GO:0007165">
    <property type="term" value="P:signal transduction"/>
    <property type="evidence" value="ECO:0007669"/>
    <property type="project" value="InterPro"/>
</dbReference>
<dbReference type="Pfam" id="PF01584">
    <property type="entry name" value="CheW"/>
    <property type="match status" value="1"/>
</dbReference>
<dbReference type="SUPFAM" id="SSF50341">
    <property type="entry name" value="CheW-like"/>
    <property type="match status" value="1"/>
</dbReference>
<evidence type="ECO:0000313" key="2">
    <source>
        <dbReference type="EMBL" id="NDY42405.1"/>
    </source>
</evidence>
<dbReference type="GO" id="GO:0005829">
    <property type="term" value="C:cytosol"/>
    <property type="evidence" value="ECO:0007669"/>
    <property type="project" value="TreeGrafter"/>
</dbReference>
<organism evidence="2 3">
    <name type="scientific">Dissulfurirhabdus thermomarina</name>
    <dbReference type="NCBI Taxonomy" id="1765737"/>
    <lineage>
        <taxon>Bacteria</taxon>
        <taxon>Deltaproteobacteria</taxon>
        <taxon>Dissulfurirhabdaceae</taxon>
        <taxon>Dissulfurirhabdus</taxon>
    </lineage>
</organism>
<dbReference type="PANTHER" id="PTHR22617">
    <property type="entry name" value="CHEMOTAXIS SENSOR HISTIDINE KINASE-RELATED"/>
    <property type="match status" value="1"/>
</dbReference>
<dbReference type="SMART" id="SM00260">
    <property type="entry name" value="CheW"/>
    <property type="match status" value="1"/>
</dbReference>
<accession>A0A6N9TMD8</accession>
<dbReference type="InterPro" id="IPR039315">
    <property type="entry name" value="CheW"/>
</dbReference>
<reference evidence="2 3" key="1">
    <citation type="submission" date="2020-02" db="EMBL/GenBank/DDBJ databases">
        <title>Comparative genomics of sulfur disproportionating microorganisms.</title>
        <authorList>
            <person name="Ward L.M."/>
            <person name="Bertran E."/>
            <person name="Johnston D.T."/>
        </authorList>
    </citation>
    <scope>NUCLEOTIDE SEQUENCE [LARGE SCALE GENOMIC DNA]</scope>
    <source>
        <strain evidence="2 3">DSM 100025</strain>
    </source>
</reference>
<comment type="caution">
    <text evidence="2">The sequence shown here is derived from an EMBL/GenBank/DDBJ whole genome shotgun (WGS) entry which is preliminary data.</text>
</comment>
<dbReference type="PANTHER" id="PTHR22617:SF43">
    <property type="entry name" value="PROTEIN PILI"/>
    <property type="match status" value="1"/>
</dbReference>
<evidence type="ECO:0000313" key="3">
    <source>
        <dbReference type="Proteomes" id="UP000469346"/>
    </source>
</evidence>
<dbReference type="InterPro" id="IPR002545">
    <property type="entry name" value="CheW-lke_dom"/>
</dbReference>
<dbReference type="AlphaFoldDB" id="A0A6N9TMD8"/>
<dbReference type="Gene3D" id="2.40.50.180">
    <property type="entry name" value="CheA-289, Domain 4"/>
    <property type="match status" value="1"/>
</dbReference>
<gene>
    <name evidence="2" type="ORF">G3N55_06055</name>
</gene>
<dbReference type="GO" id="GO:0006935">
    <property type="term" value="P:chemotaxis"/>
    <property type="evidence" value="ECO:0007669"/>
    <property type="project" value="InterPro"/>
</dbReference>